<dbReference type="Pfam" id="PF09501">
    <property type="entry name" value="Bac_small_YrzI"/>
    <property type="match status" value="1"/>
</dbReference>
<dbReference type="Proteomes" id="UP000319671">
    <property type="component" value="Unassembled WGS sequence"/>
</dbReference>
<keyword evidence="2" id="KW-1185">Reference proteome</keyword>
<name>A0A561DY02_9BACI</name>
<gene>
    <name evidence="1" type="ORF">FB550_101271</name>
</gene>
<evidence type="ECO:0000313" key="1">
    <source>
        <dbReference type="EMBL" id="TWE08254.1"/>
    </source>
</evidence>
<reference evidence="1 2" key="1">
    <citation type="submission" date="2019-06" db="EMBL/GenBank/DDBJ databases">
        <title>Sorghum-associated microbial communities from plants grown in Nebraska, USA.</title>
        <authorList>
            <person name="Schachtman D."/>
        </authorList>
    </citation>
    <scope>NUCLEOTIDE SEQUENCE [LARGE SCALE GENOMIC DNA]</scope>
    <source>
        <strain evidence="1 2">2482</strain>
    </source>
</reference>
<protein>
    <submittedName>
        <fullName evidence="1">Uncharacterized protein (TIGR02413 family)</fullName>
    </submittedName>
</protein>
<dbReference type="EMBL" id="VIVN01000001">
    <property type="protein sequence ID" value="TWE08254.1"/>
    <property type="molecule type" value="Genomic_DNA"/>
</dbReference>
<dbReference type="RefSeq" id="WP_144561972.1">
    <property type="nucleotide sequence ID" value="NZ_VIVN01000001.1"/>
</dbReference>
<sequence length="46" mass="5626">MTINLLFFTISFNKRKITLEEAAREEYVAKVYQQMKEKQISIHRFM</sequence>
<accession>A0A561DY02</accession>
<evidence type="ECO:0000313" key="2">
    <source>
        <dbReference type="Proteomes" id="UP000319671"/>
    </source>
</evidence>
<organism evidence="1 2">
    <name type="scientific">Neobacillus bataviensis</name>
    <dbReference type="NCBI Taxonomy" id="220685"/>
    <lineage>
        <taxon>Bacteria</taxon>
        <taxon>Bacillati</taxon>
        <taxon>Bacillota</taxon>
        <taxon>Bacilli</taxon>
        <taxon>Bacillales</taxon>
        <taxon>Bacillaceae</taxon>
        <taxon>Neobacillus</taxon>
    </lineage>
</organism>
<dbReference type="AlphaFoldDB" id="A0A561DY02"/>
<dbReference type="InterPro" id="IPR012655">
    <property type="entry name" value="YrzI"/>
</dbReference>
<proteinExistence type="predicted"/>
<comment type="caution">
    <text evidence="1">The sequence shown here is derived from an EMBL/GenBank/DDBJ whole genome shotgun (WGS) entry which is preliminary data.</text>
</comment>